<comment type="caution">
    <text evidence="6">Lacks conserved residue(s) required for the propagation of feature annotation.</text>
</comment>
<feature type="chain" id="PRO_5033204372" description="Metalloendopeptidase" evidence="7">
    <location>
        <begin position="21"/>
        <end position="281"/>
    </location>
</feature>
<keyword evidence="1 6" id="KW-0645">Protease</keyword>
<dbReference type="Pfam" id="PF01400">
    <property type="entry name" value="Astacin"/>
    <property type="match status" value="2"/>
</dbReference>
<evidence type="ECO:0000256" key="4">
    <source>
        <dbReference type="ARBA" id="ARBA00022833"/>
    </source>
</evidence>
<dbReference type="EC" id="3.4.24.-" evidence="7"/>
<dbReference type="Proteomes" id="UP000675881">
    <property type="component" value="Chromosome 3"/>
</dbReference>
<dbReference type="InterPro" id="IPR006026">
    <property type="entry name" value="Peptidase_Metallo"/>
</dbReference>
<dbReference type="PANTHER" id="PTHR10127">
    <property type="entry name" value="DISCOIDIN, CUB, EGF, LAMININ , AND ZINC METALLOPROTEASE DOMAIN CONTAINING"/>
    <property type="match status" value="1"/>
</dbReference>
<dbReference type="Gene3D" id="3.40.390.10">
    <property type="entry name" value="Collagenase (Catalytic Domain)"/>
    <property type="match status" value="1"/>
</dbReference>
<feature type="binding site" evidence="6">
    <location>
        <position position="118"/>
    </location>
    <ligand>
        <name>Zn(2+)</name>
        <dbReference type="ChEBI" id="CHEBI:29105"/>
        <note>catalytic</note>
    </ligand>
</feature>
<feature type="signal peptide" evidence="7">
    <location>
        <begin position="1"/>
        <end position="20"/>
    </location>
</feature>
<feature type="binding site" evidence="6">
    <location>
        <position position="128"/>
    </location>
    <ligand>
        <name>Zn(2+)</name>
        <dbReference type="ChEBI" id="CHEBI:29105"/>
        <note>catalytic</note>
    </ligand>
</feature>
<dbReference type="CDD" id="cd04280">
    <property type="entry name" value="ZnMc_astacin_like"/>
    <property type="match status" value="1"/>
</dbReference>
<sequence>MITYLLLLTVASILIPPYQAEDGCKMMLDKHNKAEMMSRKFYFCFTPNEKSLIQRAMNTIQAQSCVTFVPRSSQRNFVQFRNDKEGCFASALGFNLNRATLVVNLDRNGCMSQATIIHELLHALGFLHEQNRPDRDQFILVSWNNIIPTINRYYQFARARASGENIALCNFRSLTPYSNCYNGITATTLGLPYDYRSIMQYSRTSFSRNGRPTMTATRAGGSILGNRVGMTALDIQKLNKAYQCIGGTSCRDQSRFCRFYRTWCSRSSAIRRLCNKTCNVC</sequence>
<dbReference type="InterPro" id="IPR024079">
    <property type="entry name" value="MetalloPept_cat_dom_sf"/>
</dbReference>
<keyword evidence="5 6" id="KW-0482">Metalloprotease</keyword>
<organism evidence="8 9">
    <name type="scientific">Lepeophtheirus salmonis</name>
    <name type="common">Salmon louse</name>
    <name type="synonym">Caligus salmonis</name>
    <dbReference type="NCBI Taxonomy" id="72036"/>
    <lineage>
        <taxon>Eukaryota</taxon>
        <taxon>Metazoa</taxon>
        <taxon>Ecdysozoa</taxon>
        <taxon>Arthropoda</taxon>
        <taxon>Crustacea</taxon>
        <taxon>Multicrustacea</taxon>
        <taxon>Hexanauplia</taxon>
        <taxon>Copepoda</taxon>
        <taxon>Siphonostomatoida</taxon>
        <taxon>Caligidae</taxon>
        <taxon>Lepeophtheirus</taxon>
    </lineage>
</organism>
<evidence type="ECO:0000256" key="1">
    <source>
        <dbReference type="ARBA" id="ARBA00022670"/>
    </source>
</evidence>
<dbReference type="InterPro" id="IPR034035">
    <property type="entry name" value="Astacin-like_dom"/>
</dbReference>
<dbReference type="GO" id="GO:0008270">
    <property type="term" value="F:zinc ion binding"/>
    <property type="evidence" value="ECO:0007669"/>
    <property type="project" value="UniProtKB-UniRule"/>
</dbReference>
<comment type="cofactor">
    <cofactor evidence="6 7">
        <name>Zn(2+)</name>
        <dbReference type="ChEBI" id="CHEBI:29105"/>
    </cofactor>
    <text evidence="6 7">Binds 1 zinc ion per subunit.</text>
</comment>
<accession>A0A7R8CTP5</accession>
<dbReference type="PRINTS" id="PR00480">
    <property type="entry name" value="ASTACIN"/>
</dbReference>
<evidence type="ECO:0000256" key="3">
    <source>
        <dbReference type="ARBA" id="ARBA00022801"/>
    </source>
</evidence>
<dbReference type="InterPro" id="IPR001506">
    <property type="entry name" value="Peptidase_M12A"/>
</dbReference>
<feature type="binding site" evidence="6">
    <location>
        <position position="122"/>
    </location>
    <ligand>
        <name>Zn(2+)</name>
        <dbReference type="ChEBI" id="CHEBI:29105"/>
        <note>catalytic</note>
    </ligand>
</feature>
<dbReference type="AlphaFoldDB" id="A0A7R8CTP5"/>
<proteinExistence type="predicted"/>
<feature type="active site" evidence="6">
    <location>
        <position position="119"/>
    </location>
</feature>
<dbReference type="SUPFAM" id="SSF55486">
    <property type="entry name" value="Metalloproteases ('zincins'), catalytic domain"/>
    <property type="match status" value="1"/>
</dbReference>
<evidence type="ECO:0000256" key="7">
    <source>
        <dbReference type="RuleBase" id="RU361183"/>
    </source>
</evidence>
<evidence type="ECO:0000256" key="6">
    <source>
        <dbReference type="PROSITE-ProRule" id="PRU01211"/>
    </source>
</evidence>
<dbReference type="PANTHER" id="PTHR10127:SF780">
    <property type="entry name" value="METALLOENDOPEPTIDASE"/>
    <property type="match status" value="1"/>
</dbReference>
<dbReference type="PROSITE" id="PS51864">
    <property type="entry name" value="ASTACIN"/>
    <property type="match status" value="1"/>
</dbReference>
<keyword evidence="4 6" id="KW-0862">Zinc</keyword>
<dbReference type="OrthoDB" id="291007at2759"/>
<keyword evidence="3 6" id="KW-0378">Hydrolase</keyword>
<keyword evidence="7" id="KW-0732">Signal</keyword>
<keyword evidence="9" id="KW-1185">Reference proteome</keyword>
<keyword evidence="2 6" id="KW-0479">Metal-binding</keyword>
<protein>
    <recommendedName>
        <fullName evidence="7">Metalloendopeptidase</fullName>
        <ecNumber evidence="7">3.4.24.-</ecNumber>
    </recommendedName>
</protein>
<name>A0A7R8CTP5_LEPSM</name>
<dbReference type="SMART" id="SM00235">
    <property type="entry name" value="ZnMc"/>
    <property type="match status" value="1"/>
</dbReference>
<reference evidence="8" key="1">
    <citation type="submission" date="2021-02" db="EMBL/GenBank/DDBJ databases">
        <authorList>
            <person name="Bekaert M."/>
        </authorList>
    </citation>
    <scope>NUCLEOTIDE SEQUENCE</scope>
    <source>
        <strain evidence="8">IoA-00</strain>
    </source>
</reference>
<evidence type="ECO:0000313" key="9">
    <source>
        <dbReference type="Proteomes" id="UP000675881"/>
    </source>
</evidence>
<dbReference type="GO" id="GO:0004222">
    <property type="term" value="F:metalloendopeptidase activity"/>
    <property type="evidence" value="ECO:0007669"/>
    <property type="project" value="UniProtKB-UniRule"/>
</dbReference>
<dbReference type="GO" id="GO:0006508">
    <property type="term" value="P:proteolysis"/>
    <property type="evidence" value="ECO:0007669"/>
    <property type="project" value="UniProtKB-KW"/>
</dbReference>
<evidence type="ECO:0000256" key="5">
    <source>
        <dbReference type="ARBA" id="ARBA00023049"/>
    </source>
</evidence>
<dbReference type="EMBL" id="HG994582">
    <property type="protein sequence ID" value="CAF2890702.1"/>
    <property type="molecule type" value="Genomic_DNA"/>
</dbReference>
<evidence type="ECO:0000313" key="8">
    <source>
        <dbReference type="EMBL" id="CAF2890702.1"/>
    </source>
</evidence>
<gene>
    <name evidence="8" type="ORF">LSAA_6993</name>
</gene>
<evidence type="ECO:0000256" key="2">
    <source>
        <dbReference type="ARBA" id="ARBA00022723"/>
    </source>
</evidence>